<protein>
    <submittedName>
        <fullName evidence="2">GDP-mannose 4,6-dehydratase</fullName>
        <ecNumber evidence="2">4.2.1.47</ecNumber>
    </submittedName>
</protein>
<dbReference type="GO" id="GO:0008446">
    <property type="term" value="F:GDP-mannose 4,6-dehydratase activity"/>
    <property type="evidence" value="ECO:0007669"/>
    <property type="project" value="UniProtKB-EC"/>
</dbReference>
<dbReference type="SUPFAM" id="SSF51735">
    <property type="entry name" value="NAD(P)-binding Rossmann-fold domains"/>
    <property type="match status" value="1"/>
</dbReference>
<evidence type="ECO:0000313" key="3">
    <source>
        <dbReference type="Proteomes" id="UP001597641"/>
    </source>
</evidence>
<name>A0ABW6BYX1_9BACT</name>
<proteinExistence type="predicted"/>
<feature type="domain" description="NAD(P)-binding" evidence="1">
    <location>
        <begin position="11"/>
        <end position="317"/>
    </location>
</feature>
<keyword evidence="3" id="KW-1185">Reference proteome</keyword>
<dbReference type="Gene3D" id="3.40.50.720">
    <property type="entry name" value="NAD(P)-binding Rossmann-like Domain"/>
    <property type="match status" value="1"/>
</dbReference>
<dbReference type="InterPro" id="IPR016040">
    <property type="entry name" value="NAD(P)-bd_dom"/>
</dbReference>
<reference evidence="3" key="1">
    <citation type="journal article" date="2019" name="Int. J. Syst. Evol. Microbiol.">
        <title>The Global Catalogue of Microorganisms (GCM) 10K type strain sequencing project: providing services to taxonomists for standard genome sequencing and annotation.</title>
        <authorList>
            <consortium name="The Broad Institute Genomics Platform"/>
            <consortium name="The Broad Institute Genome Sequencing Center for Infectious Disease"/>
            <person name="Wu L."/>
            <person name="Ma J."/>
        </authorList>
    </citation>
    <scope>NUCLEOTIDE SEQUENCE [LARGE SCALE GENOMIC DNA]</scope>
    <source>
        <strain evidence="3">KCTC 23984</strain>
    </source>
</reference>
<comment type="caution">
    <text evidence="2">The sequence shown here is derived from an EMBL/GenBank/DDBJ whole genome shotgun (WGS) entry which is preliminary data.</text>
</comment>
<accession>A0ABW6BYX1</accession>
<dbReference type="EC" id="4.2.1.47" evidence="2"/>
<dbReference type="PANTHER" id="PTHR43000">
    <property type="entry name" value="DTDP-D-GLUCOSE 4,6-DEHYDRATASE-RELATED"/>
    <property type="match status" value="1"/>
</dbReference>
<dbReference type="Pfam" id="PF16363">
    <property type="entry name" value="GDP_Man_Dehyd"/>
    <property type="match status" value="1"/>
</dbReference>
<gene>
    <name evidence="2" type="ORF">ACFS7Z_20485</name>
</gene>
<dbReference type="InterPro" id="IPR036291">
    <property type="entry name" value="NAD(P)-bd_dom_sf"/>
</dbReference>
<sequence length="344" mass="38722">MHKKIPKCKVIVTGGAGFIGSHLTDNLLSAGYAVKVLDNLSNGSRDNLAEAITQDHFTFIEGDILNKQVCQEAMQEVDYVFHLACLGVRHSLHSPFENHKVNAEGTLNILEAAKRSNVQHFFYISTSEVYGRTTDFPITESSPTNPLTVYGASKLAGEHYTKAFHECYQLPVTVLRIFNNYGPRAHYEGDAGEVIPRSIVRILYEKQPVVFGDGSVTRDFFFVKDTAAALVKLLEMARTPEQEEIVAKTFNIGTGTEISMKELMEKVLHKMGKNNLTIAFKPDRPADVPRLWVKADNFTKFTGFKPSYSFDKGLEETINYYSQKIEESNLLNEVQEVNWIKENV</sequence>
<dbReference type="EMBL" id="JBHUOX010000019">
    <property type="protein sequence ID" value="MFD3002761.1"/>
    <property type="molecule type" value="Genomic_DNA"/>
</dbReference>
<dbReference type="Gene3D" id="3.90.25.10">
    <property type="entry name" value="UDP-galactose 4-epimerase, domain 1"/>
    <property type="match status" value="1"/>
</dbReference>
<evidence type="ECO:0000259" key="1">
    <source>
        <dbReference type="Pfam" id="PF16363"/>
    </source>
</evidence>
<keyword evidence="2" id="KW-0456">Lyase</keyword>
<evidence type="ECO:0000313" key="2">
    <source>
        <dbReference type="EMBL" id="MFD3002761.1"/>
    </source>
</evidence>
<dbReference type="RefSeq" id="WP_377488782.1">
    <property type="nucleotide sequence ID" value="NZ_JBHUOX010000019.1"/>
</dbReference>
<dbReference type="Proteomes" id="UP001597641">
    <property type="component" value="Unassembled WGS sequence"/>
</dbReference>
<organism evidence="2 3">
    <name type="scientific">Pontibacter toksunensis</name>
    <dbReference type="NCBI Taxonomy" id="1332631"/>
    <lineage>
        <taxon>Bacteria</taxon>
        <taxon>Pseudomonadati</taxon>
        <taxon>Bacteroidota</taxon>
        <taxon>Cytophagia</taxon>
        <taxon>Cytophagales</taxon>
        <taxon>Hymenobacteraceae</taxon>
        <taxon>Pontibacter</taxon>
    </lineage>
</organism>